<feature type="non-terminal residue" evidence="10">
    <location>
        <position position="1"/>
    </location>
</feature>
<dbReference type="Gene3D" id="3.30.420.10">
    <property type="entry name" value="Ribonuclease H-like superfamily/Ribonuclease H"/>
    <property type="match status" value="1"/>
</dbReference>
<dbReference type="EMBL" id="CALNXI010004102">
    <property type="protein sequence ID" value="CAH3195087.1"/>
    <property type="molecule type" value="Genomic_DNA"/>
</dbReference>
<dbReference type="InterPro" id="IPR012337">
    <property type="entry name" value="RNaseH-like_sf"/>
</dbReference>
<dbReference type="Pfam" id="PF03175">
    <property type="entry name" value="DNA_pol_B_2"/>
    <property type="match status" value="2"/>
</dbReference>
<sequence>GHVFRFHLAPGTDRRLRNFQLRRRVFDGRLEFNPEVLRVPDYNVGHEVEAALQRSLDERIREERLREEDYVHFSLQHPTFVHAFHSVTFPVQEWNARSERVNGQLQRLADKLNSNEQFGPNDQLQVQLTTVRMQDRGAGGRKEKRPGVLPYEYVLKKRSVIIIQNTDELCCARALVTMRAWTDEQLPRQRTPEIAYTTLRRGHSAQERLAKRLHADARVPEGPCGLSELTLFQIVLSDYHIKVFGAEQGYQVIFGHGEKRAEQRYIFLLKKDHHYHGLTSIPAFAGRSYYCHLCDKGYDHEDFDNHPCIKSRCVACKQKDCADYKRSLPVEGTIPRPTQAPCNVCCRSFYGERCLEQHRRCSPDGKVANRRGSAVCAYLYTCKSCRKQVNLWRKRHQSQRPHKCGEFYCKTCNNFAMADEHQCFIPRVLENDQVNVVGPPAAKRPRRGMAHALQVLESNKRRDSDEHAEEEGRALPPYFVYADYECTQDEREHVPILICAAGEDIEDPLVFYGGDCTAAFYDWVQQKTKVLDRPREVIILFHNLKGYDGIFVLKYLYDQRCEVRDQISVGTKTLSLRSGRLTFKDSLCFLPFPLSAFADTFGLQEDKKGFFPHLFNTKTNQDYVGPWPDRNHYDPDSMMPSKRREFDAWYDKVKDLQFNLYEEMVAYCKSDIKVLKAGCEIFVREFESKADFNPLAKCVTIASACMRYYRKLVMPSNLLALEPPWGWSGKRGRQSHKAHQWLEWCNHRLMEKDTSPRIRHAFNGGEQTLLVEGRRVQVDGFDATANTVYEFHGCLWHGCPRCYPGSMNKTTRVHPDRTKQEVYQATCAKETSLRMAGYMVVVEWECVWDRRLQVDADLQAFLQGRTFQVPSLNPRDAFFGGRTNACQLYAEADVNQGEEIRYVDVTSLYPTVNKYDTFPVKYPQIITQPVQDIQRYFGIADCTVVPPMYLYHPCVEEELPKPLTERSWVCKHKRTQRSIRGTWCTPELIKAQEKGYEILQIHEVYHFPPEQRKTGLFSDYINTWLKDKTEASGWPPNADGSVKSMEEKREFILAYQEREGIRLDIPSMVKNKGKKATAKLALNSFWGKFGERENKQKVVQVTNPSKLYELVKDETVNIHAFRIMNDECLEVSFDKLDEDAAGGKTTNIFIAAFTTCWARLRLYHHLDTVERNALYFDTDSVIYKWWPGQPEIPLGNFLGDMTDELDPGDGTRDFIVEFVSCGPKNYGYRTNKGNTEVKVRGFTLNVRGQEHLHFDSMKHTLMAEVLDPQKKKRKITVPVPFFIRRDAINKTLTTVERDKTWGVVFDKRVVSQDEDFNTLPYGY</sequence>
<evidence type="ECO:0000256" key="2">
    <source>
        <dbReference type="ARBA" id="ARBA00012417"/>
    </source>
</evidence>
<evidence type="ECO:0000256" key="4">
    <source>
        <dbReference type="ARBA" id="ARBA00022695"/>
    </source>
</evidence>
<dbReference type="SUPFAM" id="SSF53098">
    <property type="entry name" value="Ribonuclease H-like"/>
    <property type="match status" value="1"/>
</dbReference>
<gene>
    <name evidence="10" type="ORF">PEVE_00029418</name>
</gene>
<evidence type="ECO:0000256" key="6">
    <source>
        <dbReference type="ARBA" id="ARBA00022932"/>
    </source>
</evidence>
<dbReference type="InterPro" id="IPR004868">
    <property type="entry name" value="DNA-dir_DNA_pol_B_mt/vir"/>
</dbReference>
<dbReference type="Proteomes" id="UP001159427">
    <property type="component" value="Unassembled WGS sequence"/>
</dbReference>
<evidence type="ECO:0000256" key="1">
    <source>
        <dbReference type="ARBA" id="ARBA00005755"/>
    </source>
</evidence>
<dbReference type="Gene3D" id="3.40.960.10">
    <property type="entry name" value="VSR Endonuclease"/>
    <property type="match status" value="1"/>
</dbReference>
<keyword evidence="4" id="KW-0548">Nucleotidyltransferase</keyword>
<dbReference type="SUPFAM" id="SSF56672">
    <property type="entry name" value="DNA/RNA polymerases"/>
    <property type="match status" value="1"/>
</dbReference>
<evidence type="ECO:0000259" key="9">
    <source>
        <dbReference type="Pfam" id="PF03175"/>
    </source>
</evidence>
<dbReference type="PANTHER" id="PTHR33568">
    <property type="entry name" value="DNA POLYMERASE"/>
    <property type="match status" value="1"/>
</dbReference>
<feature type="non-terminal residue" evidence="10">
    <location>
        <position position="1323"/>
    </location>
</feature>
<dbReference type="InterPro" id="IPR023211">
    <property type="entry name" value="DNA_pol_palm_dom_sf"/>
</dbReference>
<feature type="domain" description="DNA-directed DNA polymerase family B mitochondria/virus" evidence="9">
    <location>
        <begin position="875"/>
        <end position="1032"/>
    </location>
</feature>
<reference evidence="10 11" key="1">
    <citation type="submission" date="2022-05" db="EMBL/GenBank/DDBJ databases">
        <authorList>
            <consortium name="Genoscope - CEA"/>
            <person name="William W."/>
        </authorList>
    </citation>
    <scope>NUCLEOTIDE SEQUENCE [LARGE SCALE GENOMIC DNA]</scope>
</reference>
<name>A0ABN8SU52_9CNID</name>
<evidence type="ECO:0000313" key="11">
    <source>
        <dbReference type="Proteomes" id="UP001159427"/>
    </source>
</evidence>
<evidence type="ECO:0000256" key="5">
    <source>
        <dbReference type="ARBA" id="ARBA00022705"/>
    </source>
</evidence>
<dbReference type="InterPro" id="IPR043502">
    <property type="entry name" value="DNA/RNA_pol_sf"/>
</dbReference>
<keyword evidence="5" id="KW-0235">DNA replication</keyword>
<dbReference type="InterPro" id="IPR036397">
    <property type="entry name" value="RNaseH_sf"/>
</dbReference>
<accession>A0ABN8SU52</accession>
<dbReference type="PANTHER" id="PTHR33568:SF3">
    <property type="entry name" value="DNA-DIRECTED DNA POLYMERASE"/>
    <property type="match status" value="1"/>
</dbReference>
<evidence type="ECO:0000256" key="8">
    <source>
        <dbReference type="ARBA" id="ARBA00049244"/>
    </source>
</evidence>
<proteinExistence type="inferred from homology"/>
<comment type="caution">
    <text evidence="10">The sequence shown here is derived from an EMBL/GenBank/DDBJ whole genome shotgun (WGS) entry which is preliminary data.</text>
</comment>
<dbReference type="EC" id="2.7.7.7" evidence="2"/>
<keyword evidence="6" id="KW-0239">DNA-directed DNA polymerase</keyword>
<dbReference type="Gene3D" id="3.90.1600.10">
    <property type="entry name" value="Palm domain of DNA polymerase"/>
    <property type="match status" value="2"/>
</dbReference>
<keyword evidence="11" id="KW-1185">Reference proteome</keyword>
<dbReference type="Gene3D" id="3.30.1770.10">
    <property type="entry name" value="TPR 1 domain of DNA polymerase"/>
    <property type="match status" value="1"/>
</dbReference>
<keyword evidence="7" id="KW-0238">DNA-binding</keyword>
<organism evidence="10 11">
    <name type="scientific">Porites evermanni</name>
    <dbReference type="NCBI Taxonomy" id="104178"/>
    <lineage>
        <taxon>Eukaryota</taxon>
        <taxon>Metazoa</taxon>
        <taxon>Cnidaria</taxon>
        <taxon>Anthozoa</taxon>
        <taxon>Hexacorallia</taxon>
        <taxon>Scleractinia</taxon>
        <taxon>Fungiina</taxon>
        <taxon>Poritidae</taxon>
        <taxon>Porites</taxon>
    </lineage>
</organism>
<dbReference type="Gene3D" id="1.10.287.690">
    <property type="entry name" value="Helix hairpin bin"/>
    <property type="match status" value="2"/>
</dbReference>
<keyword evidence="3" id="KW-0808">Transferase</keyword>
<comment type="catalytic activity">
    <reaction evidence="8">
        <text>DNA(n) + a 2'-deoxyribonucleoside 5'-triphosphate = DNA(n+1) + diphosphate</text>
        <dbReference type="Rhea" id="RHEA:22508"/>
        <dbReference type="Rhea" id="RHEA-COMP:17339"/>
        <dbReference type="Rhea" id="RHEA-COMP:17340"/>
        <dbReference type="ChEBI" id="CHEBI:33019"/>
        <dbReference type="ChEBI" id="CHEBI:61560"/>
        <dbReference type="ChEBI" id="CHEBI:173112"/>
        <dbReference type="EC" id="2.7.7.7"/>
    </reaction>
</comment>
<feature type="domain" description="DNA-directed DNA polymerase family B mitochondria/virus" evidence="9">
    <location>
        <begin position="534"/>
        <end position="721"/>
    </location>
</feature>
<protein>
    <recommendedName>
        <fullName evidence="2">DNA-directed DNA polymerase</fullName>
        <ecNumber evidence="2">2.7.7.7</ecNumber>
    </recommendedName>
</protein>
<evidence type="ECO:0000256" key="3">
    <source>
        <dbReference type="ARBA" id="ARBA00022679"/>
    </source>
</evidence>
<evidence type="ECO:0000256" key="7">
    <source>
        <dbReference type="ARBA" id="ARBA00023125"/>
    </source>
</evidence>
<evidence type="ECO:0000313" key="10">
    <source>
        <dbReference type="EMBL" id="CAH3195087.1"/>
    </source>
</evidence>
<comment type="similarity">
    <text evidence="1">Belongs to the DNA polymerase type-B family.</text>
</comment>